<dbReference type="InterPro" id="IPR036010">
    <property type="entry name" value="2Fe-2S_ferredoxin-like_sf"/>
</dbReference>
<evidence type="ECO:0000313" key="6">
    <source>
        <dbReference type="Proteomes" id="UP001629214"/>
    </source>
</evidence>
<protein>
    <submittedName>
        <fullName evidence="5">M24 family metallopeptidase</fullName>
    </submittedName>
</protein>
<dbReference type="SUPFAM" id="SSF63380">
    <property type="entry name" value="Riboflavin synthase domain-like"/>
    <property type="match status" value="1"/>
</dbReference>
<dbReference type="SUPFAM" id="SSF54292">
    <property type="entry name" value="2Fe-2S ferredoxin-like"/>
    <property type="match status" value="1"/>
</dbReference>
<dbReference type="InterPro" id="IPR008333">
    <property type="entry name" value="Cbr1-like_FAD-bd_dom"/>
</dbReference>
<dbReference type="Gene3D" id="2.40.30.10">
    <property type="entry name" value="Translation factors"/>
    <property type="match status" value="1"/>
</dbReference>
<dbReference type="InterPro" id="IPR001041">
    <property type="entry name" value="2Fe-2S_ferredoxin-type"/>
</dbReference>
<dbReference type="PROSITE" id="PS51384">
    <property type="entry name" value="FAD_FR"/>
    <property type="match status" value="1"/>
</dbReference>
<evidence type="ECO:0000259" key="3">
    <source>
        <dbReference type="PROSITE" id="PS51085"/>
    </source>
</evidence>
<dbReference type="InterPro" id="IPR001433">
    <property type="entry name" value="OxRdtase_FAD/NAD-bd"/>
</dbReference>
<dbReference type="PROSITE" id="PS51085">
    <property type="entry name" value="2FE2S_FER_2"/>
    <property type="match status" value="1"/>
</dbReference>
<evidence type="ECO:0000256" key="1">
    <source>
        <dbReference type="ARBA" id="ARBA00001974"/>
    </source>
</evidence>
<feature type="domain" description="FAD-binding FR-type" evidence="4">
    <location>
        <begin position="99"/>
        <end position="202"/>
    </location>
</feature>
<dbReference type="InterPro" id="IPR039261">
    <property type="entry name" value="FNR_nucleotide-bd"/>
</dbReference>
<comment type="caution">
    <text evidence="5">The sequence shown here is derived from an EMBL/GenBank/DDBJ whole genome shotgun (WGS) entry which is preliminary data.</text>
</comment>
<keyword evidence="2" id="KW-0479">Metal-binding</keyword>
<proteinExistence type="predicted"/>
<dbReference type="CDD" id="cd01066">
    <property type="entry name" value="APP_MetAP"/>
    <property type="match status" value="1"/>
</dbReference>
<dbReference type="Pfam" id="PF00557">
    <property type="entry name" value="Peptidase_M24"/>
    <property type="match status" value="1"/>
</dbReference>
<dbReference type="Pfam" id="PF00970">
    <property type="entry name" value="FAD_binding_6"/>
    <property type="match status" value="1"/>
</dbReference>
<gene>
    <name evidence="5" type="ORF">PQR63_15630</name>
</gene>
<dbReference type="SUPFAM" id="SSF52343">
    <property type="entry name" value="Ferredoxin reductase-like, C-terminal NADP-linked domain"/>
    <property type="match status" value="1"/>
</dbReference>
<dbReference type="CDD" id="cd00207">
    <property type="entry name" value="fer2"/>
    <property type="match status" value="1"/>
</dbReference>
<evidence type="ECO:0000259" key="4">
    <source>
        <dbReference type="PROSITE" id="PS51384"/>
    </source>
</evidence>
<evidence type="ECO:0000313" key="5">
    <source>
        <dbReference type="EMBL" id="MFL9879830.1"/>
    </source>
</evidence>
<comment type="cofactor">
    <cofactor evidence="1">
        <name>FAD</name>
        <dbReference type="ChEBI" id="CHEBI:57692"/>
    </cofactor>
</comment>
<dbReference type="InterPro" id="IPR036005">
    <property type="entry name" value="Creatinase/aminopeptidase-like"/>
</dbReference>
<dbReference type="Pfam" id="PF00111">
    <property type="entry name" value="Fer2"/>
    <property type="match status" value="1"/>
</dbReference>
<feature type="domain" description="2Fe-2S ferredoxin-type" evidence="3">
    <location>
        <begin position="5"/>
        <end position="94"/>
    </location>
</feature>
<dbReference type="Gene3D" id="3.90.230.10">
    <property type="entry name" value="Creatinase/methionine aminopeptidase superfamily"/>
    <property type="match status" value="1"/>
</dbReference>
<dbReference type="PANTHER" id="PTHR47354:SF5">
    <property type="entry name" value="PROTEIN RFBI"/>
    <property type="match status" value="1"/>
</dbReference>
<dbReference type="Pfam" id="PF00175">
    <property type="entry name" value="NAD_binding_1"/>
    <property type="match status" value="1"/>
</dbReference>
<dbReference type="RefSeq" id="WP_408168924.1">
    <property type="nucleotide sequence ID" value="NZ_JAQQFR010000010.1"/>
</dbReference>
<dbReference type="PROSITE" id="PS00197">
    <property type="entry name" value="2FE2S_FER_1"/>
    <property type="match status" value="1"/>
</dbReference>
<keyword evidence="2" id="KW-0411">Iron-sulfur</keyword>
<reference evidence="5 6" key="1">
    <citation type="journal article" date="2024" name="Chem. Sci.">
        <title>Discovery of megapolipeptins by genome mining of a Burkholderiales bacteria collection.</title>
        <authorList>
            <person name="Paulo B.S."/>
            <person name="Recchia M.J.J."/>
            <person name="Lee S."/>
            <person name="Fergusson C.H."/>
            <person name="Romanowski S.B."/>
            <person name="Hernandez A."/>
            <person name="Krull N."/>
            <person name="Liu D.Y."/>
            <person name="Cavanagh H."/>
            <person name="Bos A."/>
            <person name="Gray C.A."/>
            <person name="Murphy B.T."/>
            <person name="Linington R.G."/>
            <person name="Eustaquio A.S."/>
        </authorList>
    </citation>
    <scope>NUCLEOTIDE SEQUENCE [LARGE SCALE GENOMIC DNA]</scope>
    <source>
        <strain evidence="5 6">RL21-008-BIB-B</strain>
    </source>
</reference>
<dbReference type="InterPro" id="IPR050415">
    <property type="entry name" value="MRET"/>
</dbReference>
<dbReference type="InterPro" id="IPR006058">
    <property type="entry name" value="2Fe2S_fd_BS"/>
</dbReference>
<sequence length="574" mass="61975">MLNTYTIELASSGKSFAADDKTLLLDSALAEGISIPFSCRRGECGSCKVKVLSGAHESNPYVAAGTPYPLAPDEMLLCQSHACGDMCIDIPGWSPHVQVLRLEAAILTKEAVAPDVTKLVLKPQGEAGMQAQVRAGQYVKFFLDDGSSRCFSVANLPAADDGELVFHIRRVKGGKFSQDMLGRLDTGDVVSIEGPFGACTWQPGGHDALILLATGTGYAGIKPILLAALAEAGNVPVTLYWGGASSSDFYDRAFLDALTAQDKRFRWFGVEQAHVQDLAATHAYDWSRTLAYACGNPRMVQDARQRCIALGLEAHHFIAEAFVPSGASEVVLARGSFDPVWERVGPKYSLDGMLAAREQSIRALAQIVGKLRVGMTTSEAVEMANEHLRQMGSSHTWHPTYIRFGDDTVRTPRQGVDKERRLQATDIAVVDLGPVWDGYEGDFGDTIVFGQHALYAACAQAARDVFSASKEAWLTGLTGRELYDLAERVAAEGGWLLERNLAGHRVADFPHALFGPAKLAEMDIVPSDAVWVLEVQLRHPTEPIGAFYEDILIGTPSKTSKPATGNAERNPVAA</sequence>
<organism evidence="5 6">
    <name type="scientific">Herbaspirillum rhizosphaerae</name>
    <dbReference type="NCBI Taxonomy" id="346179"/>
    <lineage>
        <taxon>Bacteria</taxon>
        <taxon>Pseudomonadati</taxon>
        <taxon>Pseudomonadota</taxon>
        <taxon>Betaproteobacteria</taxon>
        <taxon>Burkholderiales</taxon>
        <taxon>Oxalobacteraceae</taxon>
        <taxon>Herbaspirillum</taxon>
    </lineage>
</organism>
<dbReference type="PANTHER" id="PTHR47354">
    <property type="entry name" value="NADH OXIDOREDUCTASE HCR"/>
    <property type="match status" value="1"/>
</dbReference>
<accession>A0ABW8ZBD2</accession>
<dbReference type="SUPFAM" id="SSF55920">
    <property type="entry name" value="Creatinase/aminopeptidase"/>
    <property type="match status" value="1"/>
</dbReference>
<keyword evidence="2" id="KW-0408">Iron</keyword>
<keyword evidence="6" id="KW-1185">Reference proteome</keyword>
<dbReference type="InterPro" id="IPR017927">
    <property type="entry name" value="FAD-bd_FR_type"/>
</dbReference>
<dbReference type="EMBL" id="JAQQFR010000010">
    <property type="protein sequence ID" value="MFL9879830.1"/>
    <property type="molecule type" value="Genomic_DNA"/>
</dbReference>
<dbReference type="InterPro" id="IPR017938">
    <property type="entry name" value="Riboflavin_synthase-like_b-brl"/>
</dbReference>
<dbReference type="Gene3D" id="3.10.20.30">
    <property type="match status" value="1"/>
</dbReference>
<keyword evidence="2" id="KW-0001">2Fe-2S</keyword>
<name>A0ABW8ZBD2_9BURK</name>
<evidence type="ECO:0000256" key="2">
    <source>
        <dbReference type="ARBA" id="ARBA00022714"/>
    </source>
</evidence>
<dbReference type="InterPro" id="IPR012675">
    <property type="entry name" value="Beta-grasp_dom_sf"/>
</dbReference>
<dbReference type="InterPro" id="IPR000994">
    <property type="entry name" value="Pept_M24"/>
</dbReference>
<dbReference type="Proteomes" id="UP001629214">
    <property type="component" value="Unassembled WGS sequence"/>
</dbReference>
<dbReference type="PRINTS" id="PR00410">
    <property type="entry name" value="PHEHYDRXLASE"/>
</dbReference>
<dbReference type="Gene3D" id="3.40.50.80">
    <property type="entry name" value="Nucleotide-binding domain of ferredoxin-NADP reductase (FNR) module"/>
    <property type="match status" value="1"/>
</dbReference>